<dbReference type="UniPathway" id="UPA00219"/>
<accession>A0A1B1YF85</accession>
<dbReference type="Gene3D" id="3.90.190.20">
    <property type="entry name" value="Mur ligase, C-terminal domain"/>
    <property type="match status" value="1"/>
</dbReference>
<name>A0A1B1YF85_THEST</name>
<dbReference type="Pfam" id="PF02875">
    <property type="entry name" value="Mur_ligase_C"/>
    <property type="match status" value="1"/>
</dbReference>
<comment type="pathway">
    <text evidence="10 11">Cell wall biogenesis; peptidoglycan biosynthesis.</text>
</comment>
<keyword evidence="9 10" id="KW-0961">Cell wall biogenesis/degradation</keyword>
<dbReference type="GO" id="GO:0008360">
    <property type="term" value="P:regulation of cell shape"/>
    <property type="evidence" value="ECO:0007669"/>
    <property type="project" value="UniProtKB-KW"/>
</dbReference>
<keyword evidence="2 10" id="KW-0436">Ligase</keyword>
<dbReference type="EC" id="6.3.2.10" evidence="10 11"/>
<dbReference type="GO" id="GO:0005737">
    <property type="term" value="C:cytoplasm"/>
    <property type="evidence" value="ECO:0007669"/>
    <property type="project" value="UniProtKB-SubCell"/>
</dbReference>
<evidence type="ECO:0000256" key="4">
    <source>
        <dbReference type="ARBA" id="ARBA00022741"/>
    </source>
</evidence>
<dbReference type="GO" id="GO:0071555">
    <property type="term" value="P:cell wall organization"/>
    <property type="evidence" value="ECO:0007669"/>
    <property type="project" value="UniProtKB-KW"/>
</dbReference>
<gene>
    <name evidence="10" type="primary">murF</name>
    <name evidence="15" type="ORF">CSTERTH_10505</name>
</gene>
<keyword evidence="7 10" id="KW-0573">Peptidoglycan synthesis</keyword>
<dbReference type="SUPFAM" id="SSF53623">
    <property type="entry name" value="MurD-like peptide ligases, catalytic domain"/>
    <property type="match status" value="1"/>
</dbReference>
<comment type="subcellular location">
    <subcellularLocation>
        <location evidence="10 11">Cytoplasm</location>
    </subcellularLocation>
</comment>
<dbReference type="InterPro" id="IPR004101">
    <property type="entry name" value="Mur_ligase_C"/>
</dbReference>
<evidence type="ECO:0000256" key="3">
    <source>
        <dbReference type="ARBA" id="ARBA00022618"/>
    </source>
</evidence>
<protein>
    <recommendedName>
        <fullName evidence="10 11">UDP-N-acetylmuramoyl-tripeptide--D-alanyl-D-alanine ligase</fullName>
        <ecNumber evidence="10 11">6.3.2.10</ecNumber>
    </recommendedName>
    <alternativeName>
        <fullName evidence="10">D-alanyl-D-alanine-adding enzyme</fullName>
    </alternativeName>
</protein>
<dbReference type="HAMAP" id="MF_02019">
    <property type="entry name" value="MurF"/>
    <property type="match status" value="1"/>
</dbReference>
<dbReference type="Pfam" id="PF08245">
    <property type="entry name" value="Mur_ligase_M"/>
    <property type="match status" value="1"/>
</dbReference>
<evidence type="ECO:0000259" key="12">
    <source>
        <dbReference type="Pfam" id="PF01225"/>
    </source>
</evidence>
<dbReference type="OrthoDB" id="9801978at2"/>
<dbReference type="GO" id="GO:0051301">
    <property type="term" value="P:cell division"/>
    <property type="evidence" value="ECO:0007669"/>
    <property type="project" value="UniProtKB-KW"/>
</dbReference>
<comment type="catalytic activity">
    <reaction evidence="10 11">
        <text>D-alanyl-D-alanine + UDP-N-acetyl-alpha-D-muramoyl-L-alanyl-gamma-D-glutamyl-meso-2,6-diaminopimelate + ATP = UDP-N-acetyl-alpha-D-muramoyl-L-alanyl-gamma-D-glutamyl-meso-2,6-diaminopimeloyl-D-alanyl-D-alanine + ADP + phosphate + H(+)</text>
        <dbReference type="Rhea" id="RHEA:28374"/>
        <dbReference type="ChEBI" id="CHEBI:15378"/>
        <dbReference type="ChEBI" id="CHEBI:30616"/>
        <dbReference type="ChEBI" id="CHEBI:43474"/>
        <dbReference type="ChEBI" id="CHEBI:57822"/>
        <dbReference type="ChEBI" id="CHEBI:61386"/>
        <dbReference type="ChEBI" id="CHEBI:83905"/>
        <dbReference type="ChEBI" id="CHEBI:456216"/>
        <dbReference type="EC" id="6.3.2.10"/>
    </reaction>
</comment>
<dbReference type="InterPro" id="IPR013221">
    <property type="entry name" value="Mur_ligase_cen"/>
</dbReference>
<keyword evidence="8 10" id="KW-0131">Cell cycle</keyword>
<keyword evidence="3 10" id="KW-0132">Cell division</keyword>
<keyword evidence="4 10" id="KW-0547">Nucleotide-binding</keyword>
<evidence type="ECO:0000256" key="6">
    <source>
        <dbReference type="ARBA" id="ARBA00022960"/>
    </source>
</evidence>
<dbReference type="InterPro" id="IPR035911">
    <property type="entry name" value="MurE/MurF_N"/>
</dbReference>
<dbReference type="InterPro" id="IPR051046">
    <property type="entry name" value="MurCDEF_CellWall_CoF430Synth"/>
</dbReference>
<dbReference type="SUPFAM" id="SSF63418">
    <property type="entry name" value="MurE/MurF N-terminal domain"/>
    <property type="match status" value="1"/>
</dbReference>
<proteinExistence type="inferred from homology"/>
<dbReference type="PANTHER" id="PTHR43024:SF1">
    <property type="entry name" value="UDP-N-ACETYLMURAMOYL-TRIPEPTIDE--D-ALANYL-D-ALANINE LIGASE"/>
    <property type="match status" value="1"/>
</dbReference>
<dbReference type="InterPro" id="IPR036615">
    <property type="entry name" value="Mur_ligase_C_dom_sf"/>
</dbReference>
<dbReference type="GO" id="GO:0047480">
    <property type="term" value="F:UDP-N-acetylmuramoyl-tripeptide-D-alanyl-D-alanine ligase activity"/>
    <property type="evidence" value="ECO:0007669"/>
    <property type="project" value="UniProtKB-UniRule"/>
</dbReference>
<dbReference type="SUPFAM" id="SSF53244">
    <property type="entry name" value="MurD-like peptide ligases, peptide-binding domain"/>
    <property type="match status" value="1"/>
</dbReference>
<dbReference type="EMBL" id="CP014672">
    <property type="protein sequence ID" value="ANW99428.1"/>
    <property type="molecule type" value="Genomic_DNA"/>
</dbReference>
<reference evidence="15 16" key="1">
    <citation type="submission" date="2016-02" db="EMBL/GenBank/DDBJ databases">
        <title>Comparison of Clostridium stercorarium subspecies using comparative genomics and transcriptomics.</title>
        <authorList>
            <person name="Schellenberg J."/>
            <person name="Thallinger G."/>
            <person name="Levin D.B."/>
            <person name="Zhang X."/>
            <person name="Alvare G."/>
            <person name="Fristensky B."/>
            <person name="Sparling R."/>
        </authorList>
    </citation>
    <scope>NUCLEOTIDE SEQUENCE [LARGE SCALE GENOMIC DNA]</scope>
    <source>
        <strain evidence="15 16">DSM 2910</strain>
    </source>
</reference>
<evidence type="ECO:0000256" key="1">
    <source>
        <dbReference type="ARBA" id="ARBA00022490"/>
    </source>
</evidence>
<comment type="function">
    <text evidence="10 11">Involved in cell wall formation. Catalyzes the final step in the synthesis of UDP-N-acetylmuramoyl-pentapeptide, the precursor of murein.</text>
</comment>
<dbReference type="Gene3D" id="3.40.1190.10">
    <property type="entry name" value="Mur-like, catalytic domain"/>
    <property type="match status" value="1"/>
</dbReference>
<dbReference type="Pfam" id="PF01225">
    <property type="entry name" value="Mur_ligase"/>
    <property type="match status" value="1"/>
</dbReference>
<organism evidence="15 16">
    <name type="scientific">Thermoclostridium stercorarium subsp. thermolacticum DSM 2910</name>
    <dbReference type="NCBI Taxonomy" id="1121336"/>
    <lineage>
        <taxon>Bacteria</taxon>
        <taxon>Bacillati</taxon>
        <taxon>Bacillota</taxon>
        <taxon>Clostridia</taxon>
        <taxon>Eubacteriales</taxon>
        <taxon>Oscillospiraceae</taxon>
        <taxon>Thermoclostridium</taxon>
    </lineage>
</organism>
<feature type="domain" description="Mur ligase central" evidence="14">
    <location>
        <begin position="108"/>
        <end position="295"/>
    </location>
</feature>
<dbReference type="InterPro" id="IPR005863">
    <property type="entry name" value="UDP-N-AcMur_synth"/>
</dbReference>
<dbReference type="GO" id="GO:0009252">
    <property type="term" value="P:peptidoglycan biosynthetic process"/>
    <property type="evidence" value="ECO:0007669"/>
    <property type="project" value="UniProtKB-UniRule"/>
</dbReference>
<evidence type="ECO:0000259" key="13">
    <source>
        <dbReference type="Pfam" id="PF02875"/>
    </source>
</evidence>
<evidence type="ECO:0000256" key="2">
    <source>
        <dbReference type="ARBA" id="ARBA00022598"/>
    </source>
</evidence>
<dbReference type="RefSeq" id="WP_015359824.1">
    <property type="nucleotide sequence ID" value="NZ_CP014672.1"/>
</dbReference>
<dbReference type="NCBIfam" id="TIGR01143">
    <property type="entry name" value="murF"/>
    <property type="match status" value="1"/>
</dbReference>
<keyword evidence="5 10" id="KW-0067">ATP-binding</keyword>
<evidence type="ECO:0000256" key="8">
    <source>
        <dbReference type="ARBA" id="ARBA00023306"/>
    </source>
</evidence>
<evidence type="ECO:0000256" key="5">
    <source>
        <dbReference type="ARBA" id="ARBA00022840"/>
    </source>
</evidence>
<dbReference type="PANTHER" id="PTHR43024">
    <property type="entry name" value="UDP-N-ACETYLMURAMOYL-TRIPEPTIDE--D-ALANYL-D-ALANINE LIGASE"/>
    <property type="match status" value="1"/>
</dbReference>
<evidence type="ECO:0000256" key="7">
    <source>
        <dbReference type="ARBA" id="ARBA00022984"/>
    </source>
</evidence>
<dbReference type="Gene3D" id="3.40.1390.10">
    <property type="entry name" value="MurE/MurF, N-terminal domain"/>
    <property type="match status" value="1"/>
</dbReference>
<evidence type="ECO:0000256" key="9">
    <source>
        <dbReference type="ARBA" id="ARBA00023316"/>
    </source>
</evidence>
<keyword evidence="6 10" id="KW-0133">Cell shape</keyword>
<evidence type="ECO:0000259" key="14">
    <source>
        <dbReference type="Pfam" id="PF08245"/>
    </source>
</evidence>
<keyword evidence="1 10" id="KW-0963">Cytoplasm</keyword>
<dbReference type="InterPro" id="IPR000713">
    <property type="entry name" value="Mur_ligase_N"/>
</dbReference>
<feature type="domain" description="Mur ligase N-terminal catalytic" evidence="12">
    <location>
        <begin position="28"/>
        <end position="97"/>
    </location>
</feature>
<sequence length="461" mass="50281">MEKLRADKISQWVNGRLIGNENAVADKVSTDTRTLTKGSLFVAIRGEKFDGHDFIGEAFRKGAGIVLSEKEYPVSGDNAVILVKDTVKALGDLARNYIKLFDLTVIGITGSVGKTTTKEMIAQVLSTQYKVHKTMGNFNNQIGLPLSVLNLDRSHSVAVFEMGMSAMGEIDYLSRIIQPDIGIITNIGISHIEKLGSRQNILRAKLEIINGMKENGVLILNGDDELLSGLEGLLPMPVVFYGINDNCNVKGYGIESLGEKGVRFTVNIRNRDVDIFLPVPGIHNVSDALAAIACAIEMGITDENIQKGLIQYSSEKMRMNIVEYGNVKVINDTYNAAPASSMAALSVLREISGSRRSIAVLGDMLELGAYSEEAHKSVGACVAHENINYLVAIGELAKDYVVGAVEAGMDKKRILHFPDPESAVDSLRELIEPNDVVLFKASRGMHLDRIIEDIFEDANKK</sequence>
<evidence type="ECO:0000313" key="15">
    <source>
        <dbReference type="EMBL" id="ANW99428.1"/>
    </source>
</evidence>
<dbReference type="GO" id="GO:0008766">
    <property type="term" value="F:UDP-N-acetylmuramoylalanyl-D-glutamyl-2,6-diaminopimelate-D-alanyl-D-alanine ligase activity"/>
    <property type="evidence" value="ECO:0007669"/>
    <property type="project" value="RHEA"/>
</dbReference>
<evidence type="ECO:0000256" key="10">
    <source>
        <dbReference type="HAMAP-Rule" id="MF_02019"/>
    </source>
</evidence>
<dbReference type="InterPro" id="IPR036565">
    <property type="entry name" value="Mur-like_cat_sf"/>
</dbReference>
<evidence type="ECO:0000313" key="16">
    <source>
        <dbReference type="Proteomes" id="UP000092971"/>
    </source>
</evidence>
<evidence type="ECO:0000256" key="11">
    <source>
        <dbReference type="RuleBase" id="RU004136"/>
    </source>
</evidence>
<comment type="similarity">
    <text evidence="10">Belongs to the MurCDEF family. MurF subfamily.</text>
</comment>
<dbReference type="Proteomes" id="UP000092971">
    <property type="component" value="Chromosome"/>
</dbReference>
<feature type="binding site" evidence="10">
    <location>
        <begin position="110"/>
        <end position="116"/>
    </location>
    <ligand>
        <name>ATP</name>
        <dbReference type="ChEBI" id="CHEBI:30616"/>
    </ligand>
</feature>
<feature type="domain" description="Mur ligase C-terminal" evidence="13">
    <location>
        <begin position="317"/>
        <end position="443"/>
    </location>
</feature>
<dbReference type="AlphaFoldDB" id="A0A1B1YF85"/>
<dbReference type="GO" id="GO:0005524">
    <property type="term" value="F:ATP binding"/>
    <property type="evidence" value="ECO:0007669"/>
    <property type="project" value="UniProtKB-UniRule"/>
</dbReference>